<dbReference type="EMBL" id="CP059270">
    <property type="protein sequence ID" value="QLQ80290.1"/>
    <property type="molecule type" value="Genomic_DNA"/>
</dbReference>
<evidence type="ECO:0000256" key="1">
    <source>
        <dbReference type="ARBA" id="ARBA00006298"/>
    </source>
</evidence>
<dbReference type="PANTHER" id="PTHR22767">
    <property type="entry name" value="N-TERMINAL ACETYLTRANSFERASE-RELATED"/>
    <property type="match status" value="1"/>
</dbReference>
<dbReference type="Proteomes" id="UP000510647">
    <property type="component" value="Chromosome 4"/>
</dbReference>
<dbReference type="OrthoDB" id="1874341at2759"/>
<dbReference type="Pfam" id="PF09797">
    <property type="entry name" value="NatB_MDM20"/>
    <property type="match status" value="2"/>
</dbReference>
<keyword evidence="3" id="KW-1185">Reference proteome</keyword>
<gene>
    <name evidence="2" type="ORF">HG537_0D02910</name>
</gene>
<dbReference type="GO" id="GO:0031416">
    <property type="term" value="C:NatB complex"/>
    <property type="evidence" value="ECO:0007669"/>
    <property type="project" value="TreeGrafter"/>
</dbReference>
<dbReference type="InterPro" id="IPR019183">
    <property type="entry name" value="NAA25_NatB_aux_su"/>
</dbReference>
<protein>
    <recommendedName>
        <fullName evidence="4">N-terminal acetyltransferase B complex subunit MDM20</fullName>
    </recommendedName>
</protein>
<dbReference type="AlphaFoldDB" id="A0A7H9HSF4"/>
<comment type="similarity">
    <text evidence="1">Belongs to the MDM20/NAA25 family.</text>
</comment>
<name>A0A7H9HSF4_9SACH</name>
<evidence type="ECO:0008006" key="4">
    <source>
        <dbReference type="Google" id="ProtNLM"/>
    </source>
</evidence>
<evidence type="ECO:0000313" key="2">
    <source>
        <dbReference type="EMBL" id="QLQ80290.1"/>
    </source>
</evidence>
<organism evidence="2 3">
    <name type="scientific">Torulaspora globosa</name>
    <dbReference type="NCBI Taxonomy" id="48254"/>
    <lineage>
        <taxon>Eukaryota</taxon>
        <taxon>Fungi</taxon>
        <taxon>Dikarya</taxon>
        <taxon>Ascomycota</taxon>
        <taxon>Saccharomycotina</taxon>
        <taxon>Saccharomycetes</taxon>
        <taxon>Saccharomycetales</taxon>
        <taxon>Saccharomycetaceae</taxon>
        <taxon>Torulaspora</taxon>
    </lineage>
</organism>
<reference evidence="2 3" key="1">
    <citation type="submission" date="2020-06" db="EMBL/GenBank/DDBJ databases">
        <title>The yeast mating-type switching endonuclease HO is a domesticated member of an unorthodox homing genetic element family.</title>
        <authorList>
            <person name="Coughlan A.Y."/>
            <person name="Lombardi L."/>
            <person name="Braun-Galleani S."/>
            <person name="Martos A.R."/>
            <person name="Galeote V."/>
            <person name="Bigey F."/>
            <person name="Dequin S."/>
            <person name="Byrne K.P."/>
            <person name="Wolfe K.H."/>
        </authorList>
    </citation>
    <scope>NUCLEOTIDE SEQUENCE [LARGE SCALE GENOMIC DNA]</scope>
    <source>
        <strain evidence="2 3">CBS2947</strain>
    </source>
</reference>
<evidence type="ECO:0000313" key="3">
    <source>
        <dbReference type="Proteomes" id="UP000510647"/>
    </source>
</evidence>
<accession>A0A7H9HSF4</accession>
<dbReference type="PANTHER" id="PTHR22767:SF3">
    <property type="entry name" value="N-ALPHA-ACETYLTRANSFERASE 25, NATB AUXILIARY SUBUNIT"/>
    <property type="match status" value="1"/>
</dbReference>
<proteinExistence type="inferred from homology"/>
<sequence length="787" mass="91626">MVNRVDDEISSLLKRGNYKVCLQRVVQSRKQLPNSSYLRVLEIYIKYRMCPGKFDYEESLGRLYGKNGTEITSDTRALNLLHRFFVEIERYEEALHVYERANFKYQGFEIALAWFEKSICDFNYKQMVKSCQQLTKLGKDVGEGLSQRDYVFWYALAIVGLFRFQSNRVGEQEKKLLPQLAYRSVCNVKPFQSAQELYVFCTVCEELFPGDESKAQEIVEEVIPQLKRSVDLYMKNFLLRNLQANAYSTAFDMCGNLLQRLNDFELITRYIHAAKNLSKPKEDTVQTIALYVSDSRNARLAHLEADKIYDNRISKAALRHYLQKFHNKSCCATDLNGYREFLDERSIREIFSECDGIDLLHEVNLFKLGLSEFSPVQAYVKYKSTLATKSITDYSACSTYILKIMKDLILTENEPSLENVLLALSLLENYQINDPHNYETSVWIIALYMYLGCVPLAFNQYLMLKSKNVQVDIADFIIYSRFATMFPLKTHDYIKRAYDNLEKFYQSSVGRLSQLAQIAFERKSYSKILGILEFNDRIDRSSMKWLIASESVKMARLCNDKRGELLQKMHEQWRLMEMRENVNFSDNRDYKIFGPDIQKDKLPHVLQYLSVSDETIMLDCIKEFMIELIPTREKDPKLESYLEKMKASIDVVDSIDTWSFQVFHDLYANDGANMFELLNKLSIHPQSTTTWRLSHEYLTKMHTLKTLDSFKRIKDTALKETIKTNIKLLRDGCDGLFSQYISQVKQICEKLETGPSAQLLQSLGYAPIDAGNITKGLLTVQKTIRNL</sequence>